<dbReference type="Gene3D" id="3.20.20.70">
    <property type="entry name" value="Aldolase class I"/>
    <property type="match status" value="1"/>
</dbReference>
<dbReference type="SUPFAM" id="SSF51569">
    <property type="entry name" value="Aldolase"/>
    <property type="match status" value="1"/>
</dbReference>
<sequence>MDVMICVPIVESTKAEILAKAKEIAKKKPDMVELRIDHFEYWMEECFLFELLEELKEILGEIPILFTFRTPFEGGNEPITKEAYFALLSLVTNRDEISYIDMEANLIKDRVGLIKEAKEKNKKVITSYHNFAETPEKEEIAAKLKEMESLSGDVLKVAVMPNSEVDLVTLREGVEEANKEIQNPKIIIAMGELGSDTRIHPLNYSSILTFAMVGKESAPGQIEIDELRKILKQD</sequence>
<comment type="caution">
    <text evidence="5">The sequence shown here is derived from an EMBL/GenBank/DDBJ whole genome shotgun (WGS) entry which is preliminary data.</text>
</comment>
<feature type="binding site" evidence="4">
    <location>
        <begin position="33"/>
        <end position="35"/>
    </location>
    <ligand>
        <name>3-dehydroquinate</name>
        <dbReference type="ChEBI" id="CHEBI:32364"/>
    </ligand>
</feature>
<organism evidence="5 6">
    <name type="scientific">Aequitasia blattaphilus</name>
    <dbReference type="NCBI Taxonomy" id="2949332"/>
    <lineage>
        <taxon>Bacteria</taxon>
        <taxon>Bacillati</taxon>
        <taxon>Bacillota</taxon>
        <taxon>Clostridia</taxon>
        <taxon>Lachnospirales</taxon>
        <taxon>Lachnospiraceae</taxon>
        <taxon>Aequitasia</taxon>
    </lineage>
</organism>
<dbReference type="PANTHER" id="PTHR43699">
    <property type="entry name" value="3-DEHYDROQUINATE DEHYDRATASE"/>
    <property type="match status" value="1"/>
</dbReference>
<feature type="binding site" evidence="4">
    <location>
        <position position="221"/>
    </location>
    <ligand>
        <name>3-dehydroquinate</name>
        <dbReference type="ChEBI" id="CHEBI:32364"/>
    </ligand>
</feature>
<keyword evidence="2 4" id="KW-0456">Lyase</keyword>
<dbReference type="Proteomes" id="UP001523566">
    <property type="component" value="Unassembled WGS sequence"/>
</dbReference>
<evidence type="ECO:0000256" key="4">
    <source>
        <dbReference type="HAMAP-Rule" id="MF_00214"/>
    </source>
</evidence>
<gene>
    <name evidence="4 5" type="primary">aroD</name>
    <name evidence="5" type="ORF">NK125_02200</name>
</gene>
<proteinExistence type="inferred from homology"/>
<accession>A0ABT1E5V0</accession>
<dbReference type="InterPro" id="IPR013785">
    <property type="entry name" value="Aldolase_TIM"/>
</dbReference>
<protein>
    <recommendedName>
        <fullName evidence="4">3-dehydroquinate dehydratase</fullName>
        <shortName evidence="4">3-dehydroquinase</shortName>
        <ecNumber evidence="4">4.2.1.10</ecNumber>
    </recommendedName>
    <alternativeName>
        <fullName evidence="4">Type I DHQase</fullName>
    </alternativeName>
    <alternativeName>
        <fullName evidence="4">Type I dehydroquinase</fullName>
        <shortName evidence="4">DHQ1</shortName>
    </alternativeName>
</protein>
<feature type="active site" description="Schiff-base intermediate with substrate" evidence="4">
    <location>
        <position position="156"/>
    </location>
</feature>
<feature type="binding site" evidence="4">
    <location>
        <position position="217"/>
    </location>
    <ligand>
        <name>3-dehydroquinate</name>
        <dbReference type="ChEBI" id="CHEBI:32364"/>
    </ligand>
</feature>
<dbReference type="NCBIfam" id="TIGR01093">
    <property type="entry name" value="aroD"/>
    <property type="match status" value="1"/>
</dbReference>
<dbReference type="Pfam" id="PF01487">
    <property type="entry name" value="DHquinase_I"/>
    <property type="match status" value="1"/>
</dbReference>
<comment type="similarity">
    <text evidence="4">Belongs to the type-I 3-dehydroquinase family.</text>
</comment>
<dbReference type="InterPro" id="IPR050146">
    <property type="entry name" value="Type-I_3-dehydroquinase"/>
</dbReference>
<dbReference type="PANTHER" id="PTHR43699:SF1">
    <property type="entry name" value="3-DEHYDROQUINATE DEHYDRATASE"/>
    <property type="match status" value="1"/>
</dbReference>
<reference evidence="5 6" key="1">
    <citation type="journal article" date="2022" name="Genome Biol. Evol.">
        <title>Host diet, physiology and behaviors set the stage for Lachnospiraceae cladogenesis.</title>
        <authorList>
            <person name="Vera-Ponce De Leon A."/>
            <person name="Schneider M."/>
            <person name="Jahnes B.C."/>
            <person name="Sadowski V."/>
            <person name="Camuy-Velez L.A."/>
            <person name="Duan J."/>
            <person name="Sabree Z.L."/>
        </authorList>
    </citation>
    <scope>NUCLEOTIDE SEQUENCE [LARGE SCALE GENOMIC DNA]</scope>
    <source>
        <strain evidence="5 6">PAL113</strain>
    </source>
</reference>
<dbReference type="GO" id="GO:0003855">
    <property type="term" value="F:3-dehydroquinate dehydratase activity"/>
    <property type="evidence" value="ECO:0007669"/>
    <property type="project" value="UniProtKB-EC"/>
</dbReference>
<dbReference type="CDD" id="cd00502">
    <property type="entry name" value="DHQase_I"/>
    <property type="match status" value="1"/>
</dbReference>
<name>A0ABT1E5V0_9FIRM</name>
<dbReference type="HAMAP" id="MF_00214">
    <property type="entry name" value="AroD"/>
    <property type="match status" value="1"/>
</dbReference>
<comment type="catalytic activity">
    <reaction evidence="1 4">
        <text>3-dehydroquinate = 3-dehydroshikimate + H2O</text>
        <dbReference type="Rhea" id="RHEA:21096"/>
        <dbReference type="ChEBI" id="CHEBI:15377"/>
        <dbReference type="ChEBI" id="CHEBI:16630"/>
        <dbReference type="ChEBI" id="CHEBI:32364"/>
        <dbReference type="EC" id="4.2.1.10"/>
    </reaction>
</comment>
<evidence type="ECO:0000256" key="1">
    <source>
        <dbReference type="ARBA" id="ARBA00001864"/>
    </source>
</evidence>
<keyword evidence="3 4" id="KW-0704">Schiff base</keyword>
<comment type="pathway">
    <text evidence="4">Metabolic intermediate biosynthesis; chorismate biosynthesis; chorismate from D-erythrose 4-phosphate and phosphoenolpyruvate: step 3/7.</text>
</comment>
<comment type="subunit">
    <text evidence="4">Homodimer.</text>
</comment>
<evidence type="ECO:0000256" key="3">
    <source>
        <dbReference type="ARBA" id="ARBA00023270"/>
    </source>
</evidence>
<dbReference type="RefSeq" id="WP_262065006.1">
    <property type="nucleotide sequence ID" value="NZ_JAMXOD010000002.1"/>
</dbReference>
<dbReference type="EC" id="4.2.1.10" evidence="4"/>
<dbReference type="InterPro" id="IPR001381">
    <property type="entry name" value="DHquinase_I"/>
</dbReference>
<dbReference type="EMBL" id="JAMZFW010000002">
    <property type="protein sequence ID" value="MCP1101224.1"/>
    <property type="molecule type" value="Genomic_DNA"/>
</dbReference>
<comment type="caution">
    <text evidence="4">Lacks conserved residue(s) required for the propagation of feature annotation.</text>
</comment>
<feature type="binding site" evidence="4">
    <location>
        <position position="69"/>
    </location>
    <ligand>
        <name>3-dehydroquinate</name>
        <dbReference type="ChEBI" id="CHEBI:32364"/>
    </ligand>
</feature>
<feature type="binding site" evidence="4">
    <location>
        <position position="198"/>
    </location>
    <ligand>
        <name>3-dehydroquinate</name>
        <dbReference type="ChEBI" id="CHEBI:32364"/>
    </ligand>
</feature>
<keyword evidence="4" id="KW-0057">Aromatic amino acid biosynthesis</keyword>
<keyword evidence="4" id="KW-0028">Amino-acid biosynthesis</keyword>
<evidence type="ECO:0000256" key="2">
    <source>
        <dbReference type="ARBA" id="ARBA00023239"/>
    </source>
</evidence>
<feature type="active site" description="Proton donor/acceptor" evidence="4">
    <location>
        <position position="129"/>
    </location>
</feature>
<evidence type="ECO:0000313" key="5">
    <source>
        <dbReference type="EMBL" id="MCP1101224.1"/>
    </source>
</evidence>
<keyword evidence="6" id="KW-1185">Reference proteome</keyword>
<evidence type="ECO:0000313" key="6">
    <source>
        <dbReference type="Proteomes" id="UP001523566"/>
    </source>
</evidence>
<comment type="function">
    <text evidence="4">Involved in the third step of the chorismate pathway, which leads to the biosynthesis of aromatic amino acids. Catalyzes the cis-dehydration of 3-dehydroquinate (DHQ) and introduces the first double bond of the aromatic ring to yield 3-dehydroshikimate.</text>
</comment>